<reference evidence="1 2" key="1">
    <citation type="submission" date="2013-07" db="EMBL/GenBank/DDBJ databases">
        <title>Isolation of a new Chlamydia species from the feral Sacred Ibis (Threskiornis aethiopicus): Chlamydia ibidis.</title>
        <authorList>
            <person name="Vorimore F."/>
            <person name="Hsia R.-C."/>
            <person name="Huot-Creasy H."/>
            <person name="Bastian S."/>
            <person name="Deruyter L."/>
            <person name="Passet A."/>
            <person name="Sachse K."/>
            <person name="Bavoil P."/>
            <person name="Myers G."/>
            <person name="Laroucau K."/>
        </authorList>
    </citation>
    <scope>NUCLEOTIDE SEQUENCE [LARGE SCALE GENOMIC DNA]</scope>
    <source>
        <strain evidence="1 2">10-1398/6</strain>
    </source>
</reference>
<gene>
    <name evidence="1" type="ORF">H359_0688</name>
</gene>
<organism evidence="1 2">
    <name type="scientific">Chlamydia ibidis 10-1398/6</name>
    <dbReference type="NCBI Taxonomy" id="1046581"/>
    <lineage>
        <taxon>Bacteria</taxon>
        <taxon>Pseudomonadati</taxon>
        <taxon>Chlamydiota</taxon>
        <taxon>Chlamydiia</taxon>
        <taxon>Chlamydiales</taxon>
        <taxon>Chlamydiaceae</taxon>
        <taxon>Chlamydia/Chlamydophila group</taxon>
        <taxon>Chlamydia</taxon>
    </lineage>
</organism>
<dbReference type="EMBL" id="APJW01000002">
    <property type="protein sequence ID" value="EQM62717.1"/>
    <property type="molecule type" value="Genomic_DNA"/>
</dbReference>
<proteinExistence type="predicted"/>
<accession>A0ABN0MZL4</accession>
<evidence type="ECO:0000313" key="1">
    <source>
        <dbReference type="EMBL" id="EQM62717.1"/>
    </source>
</evidence>
<sequence>MIFFHKLSINQVYFKKCDTFFLILKKRYSHPNIFFPEGQIPPPKNTNKLITNKALIFMEIYCQHSTNCHF</sequence>
<evidence type="ECO:0000313" key="2">
    <source>
        <dbReference type="Proteomes" id="UP000016064"/>
    </source>
</evidence>
<protein>
    <submittedName>
        <fullName evidence="1">Uncharacterized protein</fullName>
    </submittedName>
</protein>
<dbReference type="Proteomes" id="UP000016064">
    <property type="component" value="Unassembled WGS sequence"/>
</dbReference>
<keyword evidence="2" id="KW-1185">Reference proteome</keyword>
<comment type="caution">
    <text evidence="1">The sequence shown here is derived from an EMBL/GenBank/DDBJ whole genome shotgun (WGS) entry which is preliminary data.</text>
</comment>
<name>A0ABN0MZL4_9CHLA</name>